<reference evidence="1 2" key="1">
    <citation type="submission" date="2019-02" db="EMBL/GenBank/DDBJ databases">
        <title>Deep-cultivation of Planctomycetes and their phenomic and genomic characterization uncovers novel biology.</title>
        <authorList>
            <person name="Wiegand S."/>
            <person name="Jogler M."/>
            <person name="Boedeker C."/>
            <person name="Pinto D."/>
            <person name="Vollmers J."/>
            <person name="Rivas-Marin E."/>
            <person name="Kohn T."/>
            <person name="Peeters S.H."/>
            <person name="Heuer A."/>
            <person name="Rast P."/>
            <person name="Oberbeckmann S."/>
            <person name="Bunk B."/>
            <person name="Jeske O."/>
            <person name="Meyerdierks A."/>
            <person name="Storesund J.E."/>
            <person name="Kallscheuer N."/>
            <person name="Luecker S."/>
            <person name="Lage O.M."/>
            <person name="Pohl T."/>
            <person name="Merkel B.J."/>
            <person name="Hornburger P."/>
            <person name="Mueller R.-W."/>
            <person name="Bruemmer F."/>
            <person name="Labrenz M."/>
            <person name="Spormann A.M."/>
            <person name="Op den Camp H."/>
            <person name="Overmann J."/>
            <person name="Amann R."/>
            <person name="Jetten M.S.M."/>
            <person name="Mascher T."/>
            <person name="Medema M.H."/>
            <person name="Devos D.P."/>
            <person name="Kaster A.-K."/>
            <person name="Ovreas L."/>
            <person name="Rohde M."/>
            <person name="Galperin M.Y."/>
            <person name="Jogler C."/>
        </authorList>
    </citation>
    <scope>NUCLEOTIDE SEQUENCE [LARGE SCALE GENOMIC DNA]</scope>
    <source>
        <strain evidence="1 2">HG66A1</strain>
    </source>
</reference>
<sequence length="76" mass="8510">MIPDLSQNSVFNSPGFIKRESQGALLQFVHRLKLLQNAKIKTNVKPGFEVNLVARDGYDVQECVLMNTFLCGLEGQ</sequence>
<organism evidence="1 2">
    <name type="scientific">Gimesia chilikensis</name>
    <dbReference type="NCBI Taxonomy" id="2605989"/>
    <lineage>
        <taxon>Bacteria</taxon>
        <taxon>Pseudomonadati</taxon>
        <taxon>Planctomycetota</taxon>
        <taxon>Planctomycetia</taxon>
        <taxon>Planctomycetales</taxon>
        <taxon>Planctomycetaceae</taxon>
        <taxon>Gimesia</taxon>
    </lineage>
</organism>
<keyword evidence="2" id="KW-1185">Reference proteome</keyword>
<dbReference type="EMBL" id="CP036266">
    <property type="protein sequence ID" value="QDT23925.1"/>
    <property type="molecule type" value="Genomic_DNA"/>
</dbReference>
<evidence type="ECO:0000313" key="1">
    <source>
        <dbReference type="EMBL" id="QDT23925.1"/>
    </source>
</evidence>
<name>A0A517PX27_9PLAN</name>
<proteinExistence type="predicted"/>
<accession>A0A517PX27</accession>
<dbReference type="Proteomes" id="UP000320421">
    <property type="component" value="Chromosome"/>
</dbReference>
<gene>
    <name evidence="1" type="ORF">HG66A1_57510</name>
</gene>
<protein>
    <submittedName>
        <fullName evidence="1">Uncharacterized protein</fullName>
    </submittedName>
</protein>
<evidence type="ECO:0000313" key="2">
    <source>
        <dbReference type="Proteomes" id="UP000320421"/>
    </source>
</evidence>
<dbReference type="AlphaFoldDB" id="A0A517PX27"/>